<comment type="caution">
    <text evidence="17">The sequence shown here is derived from an EMBL/GenBank/DDBJ whole genome shotgun (WGS) entry which is preliminary data.</text>
</comment>
<gene>
    <name evidence="17" type="primary">ribD</name>
    <name evidence="17" type="ORF">EG240_07960</name>
</gene>
<evidence type="ECO:0000256" key="2">
    <source>
        <dbReference type="ARBA" id="ARBA00004882"/>
    </source>
</evidence>
<feature type="binding site" evidence="14">
    <location>
        <position position="169"/>
    </location>
    <ligand>
        <name>NADP(+)</name>
        <dbReference type="ChEBI" id="CHEBI:58349"/>
    </ligand>
</feature>
<evidence type="ECO:0000256" key="13">
    <source>
        <dbReference type="PIRSR" id="PIRSR006769-1"/>
    </source>
</evidence>
<dbReference type="GO" id="GO:0008835">
    <property type="term" value="F:diaminohydroxyphosphoribosylaminopyrimidine deaminase activity"/>
    <property type="evidence" value="ECO:0007669"/>
    <property type="project" value="UniProtKB-EC"/>
</dbReference>
<dbReference type="SUPFAM" id="SSF53597">
    <property type="entry name" value="Dihydrofolate reductase-like"/>
    <property type="match status" value="1"/>
</dbReference>
<dbReference type="InterPro" id="IPR016193">
    <property type="entry name" value="Cytidine_deaminase-like"/>
</dbReference>
<evidence type="ECO:0000256" key="7">
    <source>
        <dbReference type="ARBA" id="ARBA00022723"/>
    </source>
</evidence>
<feature type="binding site" evidence="15">
    <location>
        <position position="80"/>
    </location>
    <ligand>
        <name>Zn(2+)</name>
        <dbReference type="ChEBI" id="CHEBI:29105"/>
        <note>catalytic</note>
    </ligand>
</feature>
<evidence type="ECO:0000313" key="17">
    <source>
        <dbReference type="EMBL" id="RRJ90689.1"/>
    </source>
</evidence>
<protein>
    <recommendedName>
        <fullName evidence="12">Riboflavin biosynthesis protein RibD</fullName>
    </recommendedName>
    <domain>
        <recommendedName>
            <fullName evidence="12">Diaminohydroxyphosphoribosylaminopyrimidine deaminase</fullName>
            <shortName evidence="12">DRAP deaminase</shortName>
            <ecNumber evidence="12">3.5.4.26</ecNumber>
        </recommendedName>
        <alternativeName>
            <fullName evidence="12">Riboflavin-specific deaminase</fullName>
        </alternativeName>
    </domain>
    <domain>
        <recommendedName>
            <fullName evidence="12">5-amino-6-(5-phosphoribosylamino)uracil reductase</fullName>
            <ecNumber evidence="12">1.1.1.193</ecNumber>
        </recommendedName>
        <alternativeName>
            <fullName evidence="12">HTP reductase</fullName>
        </alternativeName>
    </domain>
</protein>
<dbReference type="UniPathway" id="UPA00275">
    <property type="reaction ID" value="UER00401"/>
</dbReference>
<feature type="domain" description="CMP/dCMP-type deaminase" evidence="16">
    <location>
        <begin position="1"/>
        <end position="119"/>
    </location>
</feature>
<evidence type="ECO:0000256" key="12">
    <source>
        <dbReference type="PIRNR" id="PIRNR006769"/>
    </source>
</evidence>
<dbReference type="InterPro" id="IPR002125">
    <property type="entry name" value="CMP_dCMP_dom"/>
</dbReference>
<evidence type="ECO:0000313" key="18">
    <source>
        <dbReference type="Proteomes" id="UP000275719"/>
    </source>
</evidence>
<dbReference type="EC" id="3.5.4.26" evidence="12"/>
<feature type="binding site" evidence="14">
    <location>
        <position position="203"/>
    </location>
    <ligand>
        <name>substrate</name>
    </ligand>
</feature>
<comment type="catalytic activity">
    <reaction evidence="12">
        <text>2,5-diamino-6-hydroxy-4-(5-phosphoribosylamino)-pyrimidine + H2O + H(+) = 5-amino-6-(5-phospho-D-ribosylamino)uracil + NH4(+)</text>
        <dbReference type="Rhea" id="RHEA:21868"/>
        <dbReference type="ChEBI" id="CHEBI:15377"/>
        <dbReference type="ChEBI" id="CHEBI:15378"/>
        <dbReference type="ChEBI" id="CHEBI:28938"/>
        <dbReference type="ChEBI" id="CHEBI:58453"/>
        <dbReference type="ChEBI" id="CHEBI:58614"/>
        <dbReference type="EC" id="3.5.4.26"/>
    </reaction>
</comment>
<keyword evidence="7 12" id="KW-0479">Metal-binding</keyword>
<dbReference type="InterPro" id="IPR024072">
    <property type="entry name" value="DHFR-like_dom_sf"/>
</dbReference>
<dbReference type="Gene3D" id="3.40.430.10">
    <property type="entry name" value="Dihydrofolate Reductase, subunit A"/>
    <property type="match status" value="1"/>
</dbReference>
<feature type="active site" description="Proton donor" evidence="13">
    <location>
        <position position="46"/>
    </location>
</feature>
<evidence type="ECO:0000256" key="3">
    <source>
        <dbReference type="ARBA" id="ARBA00004910"/>
    </source>
</evidence>
<proteinExistence type="inferred from homology"/>
<evidence type="ECO:0000256" key="11">
    <source>
        <dbReference type="ARBA" id="ARBA00023268"/>
    </source>
</evidence>
<dbReference type="Gene3D" id="3.40.140.10">
    <property type="entry name" value="Cytidine Deaminase, domain 2"/>
    <property type="match status" value="1"/>
</dbReference>
<feature type="binding site" evidence="15">
    <location>
        <position position="44"/>
    </location>
    <ligand>
        <name>Zn(2+)</name>
        <dbReference type="ChEBI" id="CHEBI:29105"/>
        <note>catalytic</note>
    </ligand>
</feature>
<dbReference type="CDD" id="cd01284">
    <property type="entry name" value="Riboflavin_deaminase-reductase"/>
    <property type="match status" value="1"/>
</dbReference>
<dbReference type="GO" id="GO:0008703">
    <property type="term" value="F:5-amino-6-(5-phosphoribosylamino)uracil reductase activity"/>
    <property type="evidence" value="ECO:0007669"/>
    <property type="project" value="UniProtKB-EC"/>
</dbReference>
<feature type="binding site" evidence="15">
    <location>
        <position position="71"/>
    </location>
    <ligand>
        <name>Zn(2+)</name>
        <dbReference type="ChEBI" id="CHEBI:29105"/>
        <note>catalytic</note>
    </ligand>
</feature>
<evidence type="ECO:0000259" key="16">
    <source>
        <dbReference type="PROSITE" id="PS51747"/>
    </source>
</evidence>
<feature type="binding site" evidence="14">
    <location>
        <position position="199"/>
    </location>
    <ligand>
        <name>NADP(+)</name>
        <dbReference type="ChEBI" id="CHEBI:58349"/>
    </ligand>
</feature>
<dbReference type="OrthoDB" id="9800865at2"/>
<sequence length="338" mass="37777">MQRCLDLAAKGLVDAMPNPSVGAVVVHKDTIIGEGFTSAYGGSHAEVNAIHSVLDKSLLSKSTLYVSLEPCNHFGKTPPCSDLIVNSKIPKVVIGCVDPFSEVAGKGIEKLKANGIDVTVGVLENECASSHKRFFTFHTKKRPFIILKWAESQDGFVSPNTKLEQKPVWLTNVYSRQLVHKLRSEEMAILVGTQTVLADNPTLNTRDWFGKNSIRLYIDRENKISDDVHLKDGTIPTICLTSNFKENKLNLDFELVDFTKNVPEQICEILYKRNIQSVIVEGGTFTLQQFINANLWDEAMVFKSQVLLNDGTKAPMFNKNPFEIKSISNDQLFLFKNK</sequence>
<reference evidence="17 18" key="1">
    <citation type="submission" date="2018-11" db="EMBL/GenBank/DDBJ databases">
        <title>Flavobacterium sp. nov., YIM 102701-2 draft genome.</title>
        <authorList>
            <person name="Li G."/>
            <person name="Jiang Y."/>
        </authorList>
    </citation>
    <scope>NUCLEOTIDE SEQUENCE [LARGE SCALE GENOMIC DNA]</scope>
    <source>
        <strain evidence="17 18">YIM 102701-2</strain>
    </source>
</reference>
<dbReference type="SUPFAM" id="SSF53927">
    <property type="entry name" value="Cytidine deaminase-like"/>
    <property type="match status" value="1"/>
</dbReference>
<dbReference type="Proteomes" id="UP000275719">
    <property type="component" value="Unassembled WGS sequence"/>
</dbReference>
<dbReference type="PROSITE" id="PS51747">
    <property type="entry name" value="CYT_DCMP_DEAMINASES_2"/>
    <property type="match status" value="1"/>
</dbReference>
<keyword evidence="6 12" id="KW-0686">Riboflavin biosynthesis</keyword>
<evidence type="ECO:0000256" key="5">
    <source>
        <dbReference type="ARBA" id="ARBA00007417"/>
    </source>
</evidence>
<dbReference type="Pfam" id="PF01872">
    <property type="entry name" value="RibD_C"/>
    <property type="match status" value="1"/>
</dbReference>
<dbReference type="NCBIfam" id="TIGR00326">
    <property type="entry name" value="eubact_ribD"/>
    <property type="match status" value="1"/>
</dbReference>
<comment type="pathway">
    <text evidence="3 12">Cofactor biosynthesis; riboflavin biosynthesis; 5-amino-6-(D-ribitylamino)uracil from GTP: step 3/4.</text>
</comment>
<dbReference type="EMBL" id="RQVQ01000015">
    <property type="protein sequence ID" value="RRJ90689.1"/>
    <property type="molecule type" value="Genomic_DNA"/>
</dbReference>
<evidence type="ECO:0000256" key="10">
    <source>
        <dbReference type="ARBA" id="ARBA00023002"/>
    </source>
</evidence>
<dbReference type="GO" id="GO:0008270">
    <property type="term" value="F:zinc ion binding"/>
    <property type="evidence" value="ECO:0007669"/>
    <property type="project" value="InterPro"/>
</dbReference>
<evidence type="ECO:0000256" key="9">
    <source>
        <dbReference type="ARBA" id="ARBA00022857"/>
    </source>
</evidence>
<organism evidence="17 18">
    <name type="scientific">Paenimyroides tangerinum</name>
    <dbReference type="NCBI Taxonomy" id="2488728"/>
    <lineage>
        <taxon>Bacteria</taxon>
        <taxon>Pseudomonadati</taxon>
        <taxon>Bacteroidota</taxon>
        <taxon>Flavobacteriia</taxon>
        <taxon>Flavobacteriales</taxon>
        <taxon>Flavobacteriaceae</taxon>
        <taxon>Paenimyroides</taxon>
    </lineage>
</organism>
<feature type="binding site" evidence="14">
    <location>
        <position position="150"/>
    </location>
    <ligand>
        <name>NADP(+)</name>
        <dbReference type="ChEBI" id="CHEBI:58349"/>
    </ligand>
</feature>
<evidence type="ECO:0000256" key="6">
    <source>
        <dbReference type="ARBA" id="ARBA00022619"/>
    </source>
</evidence>
<evidence type="ECO:0000256" key="4">
    <source>
        <dbReference type="ARBA" id="ARBA00005259"/>
    </source>
</evidence>
<comment type="similarity">
    <text evidence="5 12">In the C-terminal section; belongs to the HTP reductase family.</text>
</comment>
<keyword evidence="8 12" id="KW-0862">Zinc</keyword>
<feature type="binding site" evidence="14">
    <location>
        <position position="195"/>
    </location>
    <ligand>
        <name>NADP(+)</name>
        <dbReference type="ChEBI" id="CHEBI:58349"/>
    </ligand>
</feature>
<accession>A0A3P3WAQ2</accession>
<keyword evidence="9 12" id="KW-0521">NADP</keyword>
<dbReference type="InterPro" id="IPR050765">
    <property type="entry name" value="Riboflavin_Biosynth_HTPR"/>
</dbReference>
<feature type="binding site" evidence="14">
    <location>
        <position position="206"/>
    </location>
    <ligand>
        <name>substrate</name>
    </ligand>
</feature>
<evidence type="ECO:0000256" key="1">
    <source>
        <dbReference type="ARBA" id="ARBA00002151"/>
    </source>
</evidence>
<comment type="similarity">
    <text evidence="4 12">In the N-terminal section; belongs to the cytidine and deoxycytidylate deaminase family.</text>
</comment>
<dbReference type="InterPro" id="IPR004794">
    <property type="entry name" value="Eubact_RibD"/>
</dbReference>
<comment type="pathway">
    <text evidence="2 12">Cofactor biosynthesis; riboflavin biosynthesis; 5-amino-6-(D-ribitylamino)uracil from GTP: step 2/4.</text>
</comment>
<keyword evidence="10 12" id="KW-0560">Oxidoreductase</keyword>
<dbReference type="PROSITE" id="PS00903">
    <property type="entry name" value="CYT_DCMP_DEAMINASES_1"/>
    <property type="match status" value="1"/>
</dbReference>
<keyword evidence="12 17" id="KW-0378">Hydrolase</keyword>
<dbReference type="AlphaFoldDB" id="A0A3P3WAQ2"/>
<comment type="function">
    <text evidence="1 12">Converts 2,5-diamino-6-(ribosylamino)-4(3h)-pyrimidinone 5'-phosphate into 5-amino-6-(ribosylamino)-2,4(1h,3h)-pyrimidinedione 5'-phosphate.</text>
</comment>
<dbReference type="PANTHER" id="PTHR38011">
    <property type="entry name" value="DIHYDROFOLATE REDUCTASE FAMILY PROTEIN (AFU_ORTHOLOGUE AFUA_8G06820)"/>
    <property type="match status" value="1"/>
</dbReference>
<dbReference type="InterPro" id="IPR002734">
    <property type="entry name" value="RibDG_C"/>
</dbReference>
<dbReference type="EC" id="1.1.1.193" evidence="12"/>
<evidence type="ECO:0000256" key="8">
    <source>
        <dbReference type="ARBA" id="ARBA00022833"/>
    </source>
</evidence>
<dbReference type="Pfam" id="PF00383">
    <property type="entry name" value="dCMP_cyt_deam_1"/>
    <property type="match status" value="1"/>
</dbReference>
<keyword evidence="18" id="KW-1185">Reference proteome</keyword>
<dbReference type="PIRSF" id="PIRSF006769">
    <property type="entry name" value="RibD"/>
    <property type="match status" value="1"/>
</dbReference>
<evidence type="ECO:0000256" key="15">
    <source>
        <dbReference type="PIRSR" id="PIRSR006769-3"/>
    </source>
</evidence>
<feature type="binding site" evidence="14">
    <location>
        <position position="281"/>
    </location>
    <ligand>
        <name>substrate</name>
    </ligand>
</feature>
<evidence type="ECO:0000256" key="14">
    <source>
        <dbReference type="PIRSR" id="PIRSR006769-2"/>
    </source>
</evidence>
<comment type="catalytic activity">
    <reaction evidence="12">
        <text>5-amino-6-(5-phospho-D-ribitylamino)uracil + NADP(+) = 5-amino-6-(5-phospho-D-ribosylamino)uracil + NADPH + H(+)</text>
        <dbReference type="Rhea" id="RHEA:17845"/>
        <dbReference type="ChEBI" id="CHEBI:15378"/>
        <dbReference type="ChEBI" id="CHEBI:57783"/>
        <dbReference type="ChEBI" id="CHEBI:58349"/>
        <dbReference type="ChEBI" id="CHEBI:58421"/>
        <dbReference type="ChEBI" id="CHEBI:58453"/>
        <dbReference type="EC" id="1.1.1.193"/>
    </reaction>
</comment>
<dbReference type="GO" id="GO:0009231">
    <property type="term" value="P:riboflavin biosynthetic process"/>
    <property type="evidence" value="ECO:0007669"/>
    <property type="project" value="UniProtKB-UniPathway"/>
</dbReference>
<dbReference type="InterPro" id="IPR016192">
    <property type="entry name" value="APOBEC/CMP_deaminase_Zn-bd"/>
</dbReference>
<feature type="binding site" evidence="14">
    <location>
        <position position="183"/>
    </location>
    <ligand>
        <name>substrate</name>
    </ligand>
</feature>
<comment type="cofactor">
    <cofactor evidence="12 15">
        <name>Zn(2+)</name>
        <dbReference type="ChEBI" id="CHEBI:29105"/>
    </cofactor>
    <text evidence="12 15">Binds 1 zinc ion.</text>
</comment>
<keyword evidence="11" id="KW-0511">Multifunctional enzyme</keyword>
<name>A0A3P3WAQ2_9FLAO</name>
<dbReference type="PANTHER" id="PTHR38011:SF7">
    <property type="entry name" value="2,5-DIAMINO-6-RIBOSYLAMINO-4(3H)-PYRIMIDINONE 5'-PHOSPHATE REDUCTASE"/>
    <property type="match status" value="1"/>
</dbReference>